<evidence type="ECO:0000313" key="6">
    <source>
        <dbReference type="EMBL" id="MCC2135696.1"/>
    </source>
</evidence>
<comment type="caution">
    <text evidence="6">The sequence shown here is derived from an EMBL/GenBank/DDBJ whole genome shotgun (WGS) entry which is preliminary data.</text>
</comment>
<feature type="DNA-binding region" description="H-T-H motif" evidence="4">
    <location>
        <begin position="33"/>
        <end position="52"/>
    </location>
</feature>
<keyword evidence="1" id="KW-0805">Transcription regulation</keyword>
<organism evidence="6 7">
    <name type="scientific">Hominenteromicrobium mulieris</name>
    <dbReference type="NCBI Taxonomy" id="2885357"/>
    <lineage>
        <taxon>Bacteria</taxon>
        <taxon>Bacillati</taxon>
        <taxon>Bacillota</taxon>
        <taxon>Clostridia</taxon>
        <taxon>Eubacteriales</taxon>
        <taxon>Oscillospiraceae</taxon>
        <taxon>Hominenteromicrobium</taxon>
    </lineage>
</organism>
<protein>
    <submittedName>
        <fullName evidence="6">TetR/AcrR family transcriptional regulator</fullName>
    </submittedName>
</protein>
<dbReference type="GO" id="GO:0003677">
    <property type="term" value="F:DNA binding"/>
    <property type="evidence" value="ECO:0007669"/>
    <property type="project" value="UniProtKB-UniRule"/>
</dbReference>
<accession>A0AAE3AK88</accession>
<dbReference type="EMBL" id="JAJEQC010000001">
    <property type="protein sequence ID" value="MCC2135696.1"/>
    <property type="molecule type" value="Genomic_DNA"/>
</dbReference>
<dbReference type="GO" id="GO:0045892">
    <property type="term" value="P:negative regulation of DNA-templated transcription"/>
    <property type="evidence" value="ECO:0007669"/>
    <property type="project" value="UniProtKB-ARBA"/>
</dbReference>
<evidence type="ECO:0000256" key="3">
    <source>
        <dbReference type="ARBA" id="ARBA00023163"/>
    </source>
</evidence>
<dbReference type="PRINTS" id="PR00455">
    <property type="entry name" value="HTHTETR"/>
</dbReference>
<dbReference type="PROSITE" id="PS01081">
    <property type="entry name" value="HTH_TETR_1"/>
    <property type="match status" value="1"/>
</dbReference>
<evidence type="ECO:0000256" key="2">
    <source>
        <dbReference type="ARBA" id="ARBA00023125"/>
    </source>
</evidence>
<dbReference type="Proteomes" id="UP001199424">
    <property type="component" value="Unassembled WGS sequence"/>
</dbReference>
<dbReference type="InterPro" id="IPR050624">
    <property type="entry name" value="HTH-type_Tx_Regulator"/>
</dbReference>
<keyword evidence="2 4" id="KW-0238">DNA-binding</keyword>
<dbReference type="Gene3D" id="1.10.357.10">
    <property type="entry name" value="Tetracycline Repressor, domain 2"/>
    <property type="match status" value="1"/>
</dbReference>
<sequence>MRGGVEQKKEQKKEGLLEAAYQLFLEKGVNKTSVDEIVKKANVAKGTFYLYFHDKTQLLQQLTYRISARVLSEAYEYAEEHKTGVFVEDIILMVDYIVEYFKRSRLTLRLLERNFSWPMIEKQLDLREDPLWDKLVTAIESSSLAVGCTEDVLYKRVFLVVELIGSTCFATMIENKPDTIDNMKPVLYDMVRKMLA</sequence>
<dbReference type="Pfam" id="PF00440">
    <property type="entry name" value="TetR_N"/>
    <property type="match status" value="1"/>
</dbReference>
<proteinExistence type="predicted"/>
<keyword evidence="3" id="KW-0804">Transcription</keyword>
<name>A0AAE3AK88_9FIRM</name>
<dbReference type="InterPro" id="IPR001647">
    <property type="entry name" value="HTH_TetR"/>
</dbReference>
<dbReference type="PANTHER" id="PTHR43479:SF11">
    <property type="entry name" value="ACREF_ENVCD OPERON REPRESSOR-RELATED"/>
    <property type="match status" value="1"/>
</dbReference>
<dbReference type="AlphaFoldDB" id="A0AAE3AK88"/>
<evidence type="ECO:0000256" key="4">
    <source>
        <dbReference type="PROSITE-ProRule" id="PRU00335"/>
    </source>
</evidence>
<keyword evidence="7" id="KW-1185">Reference proteome</keyword>
<dbReference type="FunFam" id="1.10.10.60:FF:000141">
    <property type="entry name" value="TetR family transcriptional regulator"/>
    <property type="match status" value="1"/>
</dbReference>
<dbReference type="PANTHER" id="PTHR43479">
    <property type="entry name" value="ACREF/ENVCD OPERON REPRESSOR-RELATED"/>
    <property type="match status" value="1"/>
</dbReference>
<feature type="domain" description="HTH tetR-type" evidence="5">
    <location>
        <begin position="10"/>
        <end position="70"/>
    </location>
</feature>
<evidence type="ECO:0000259" key="5">
    <source>
        <dbReference type="PROSITE" id="PS50977"/>
    </source>
</evidence>
<dbReference type="InterPro" id="IPR009057">
    <property type="entry name" value="Homeodomain-like_sf"/>
</dbReference>
<reference evidence="6" key="1">
    <citation type="submission" date="2021-10" db="EMBL/GenBank/DDBJ databases">
        <title>Anaerobic single-cell dispensing facilitates the cultivation of human gut bacteria.</title>
        <authorList>
            <person name="Afrizal A."/>
        </authorList>
    </citation>
    <scope>NUCLEOTIDE SEQUENCE</scope>
    <source>
        <strain evidence="6">CLA-AA-H250</strain>
    </source>
</reference>
<dbReference type="SUPFAM" id="SSF46689">
    <property type="entry name" value="Homeodomain-like"/>
    <property type="match status" value="1"/>
</dbReference>
<dbReference type="PROSITE" id="PS50977">
    <property type="entry name" value="HTH_TETR_2"/>
    <property type="match status" value="1"/>
</dbReference>
<dbReference type="InterPro" id="IPR023772">
    <property type="entry name" value="DNA-bd_HTH_TetR-type_CS"/>
</dbReference>
<dbReference type="RefSeq" id="WP_308448321.1">
    <property type="nucleotide sequence ID" value="NZ_JAJEQC010000001.1"/>
</dbReference>
<evidence type="ECO:0000256" key="1">
    <source>
        <dbReference type="ARBA" id="ARBA00023015"/>
    </source>
</evidence>
<evidence type="ECO:0000313" key="7">
    <source>
        <dbReference type="Proteomes" id="UP001199424"/>
    </source>
</evidence>
<gene>
    <name evidence="6" type="ORF">LKD31_01520</name>
</gene>